<dbReference type="Proteomes" id="UP000254707">
    <property type="component" value="Unassembled WGS sequence"/>
</dbReference>
<reference evidence="2 3" key="1">
    <citation type="submission" date="2018-06" db="EMBL/GenBank/DDBJ databases">
        <authorList>
            <consortium name="Pathogen Informatics"/>
            <person name="Doyle S."/>
        </authorList>
    </citation>
    <scope>NUCLEOTIDE SEQUENCE [LARGE SCALE GENOMIC DNA]</scope>
    <source>
        <strain evidence="2 3">NCTC7688</strain>
    </source>
</reference>
<evidence type="ECO:0000313" key="3">
    <source>
        <dbReference type="Proteomes" id="UP000254707"/>
    </source>
</evidence>
<dbReference type="GO" id="GO:0016491">
    <property type="term" value="F:oxidoreductase activity"/>
    <property type="evidence" value="ECO:0007669"/>
    <property type="project" value="UniProtKB-KW"/>
</dbReference>
<accession>A0A380HIW0</accession>
<protein>
    <submittedName>
        <fullName evidence="2">Putative nucleoside-diphosphate-sugar epimerase</fullName>
        <ecNumber evidence="2">1.7.-.-</ecNumber>
    </submittedName>
</protein>
<proteinExistence type="predicted"/>
<dbReference type="InterPro" id="IPR008030">
    <property type="entry name" value="NmrA-like"/>
</dbReference>
<dbReference type="RefSeq" id="WP_040030568.1">
    <property type="nucleotide sequence ID" value="NZ_CP022092.1"/>
</dbReference>
<dbReference type="AlphaFoldDB" id="A0A380HIW0"/>
<dbReference type="InterPro" id="IPR036291">
    <property type="entry name" value="NAD(P)-bd_dom_sf"/>
</dbReference>
<sequence length="283" mass="31379">MILITGASGQVGCAVIRALSKVGIETKAFIHSASNIEKVKEAGATEVFVGDMSEEKDLREALHGVDTVYYICSAANPKEDEIGEQMIQIAKKVGNIYFVYHSVLHSVLQDMPHHKRKLHTEQLVVDSGLDFAIIQPAVFMQMLMPAVKSVQSGGPMLQKFFTSDETQMSLVDMEDFAEAAAVILSNKDYANGTFELCGKGSYSLQNMEAVFSEVAGREVKSAYITDEAFIGQMKIDASSYQAQTLLTMFRHYNEHSFRGNSVVLSQILRRDPHTLHQFVSRNI</sequence>
<keyword evidence="2" id="KW-0560">Oxidoreductase</keyword>
<dbReference type="PANTHER" id="PTHR47129:SF1">
    <property type="entry name" value="NMRA-LIKE DOMAIN-CONTAINING PROTEIN"/>
    <property type="match status" value="1"/>
</dbReference>
<dbReference type="SUPFAM" id="SSF51735">
    <property type="entry name" value="NAD(P)-binding Rossmann-fold domains"/>
    <property type="match status" value="1"/>
</dbReference>
<dbReference type="InterPro" id="IPR052718">
    <property type="entry name" value="NmrA-type_oxidoreductase"/>
</dbReference>
<dbReference type="EC" id="1.7.-.-" evidence="2"/>
<dbReference type="Pfam" id="PF05368">
    <property type="entry name" value="NmrA"/>
    <property type="match status" value="1"/>
</dbReference>
<organism evidence="2 3">
    <name type="scientific">Staphylococcus saprophyticus</name>
    <dbReference type="NCBI Taxonomy" id="29385"/>
    <lineage>
        <taxon>Bacteria</taxon>
        <taxon>Bacillati</taxon>
        <taxon>Bacillota</taxon>
        <taxon>Bacilli</taxon>
        <taxon>Bacillales</taxon>
        <taxon>Staphylococcaceae</taxon>
        <taxon>Staphylococcus</taxon>
    </lineage>
</organism>
<evidence type="ECO:0000313" key="2">
    <source>
        <dbReference type="EMBL" id="SUM81552.1"/>
    </source>
</evidence>
<dbReference type="PANTHER" id="PTHR47129">
    <property type="entry name" value="QUINONE OXIDOREDUCTASE 2"/>
    <property type="match status" value="1"/>
</dbReference>
<dbReference type="OrthoDB" id="339107at2"/>
<dbReference type="Gene3D" id="3.90.25.10">
    <property type="entry name" value="UDP-galactose 4-epimerase, domain 1"/>
    <property type="match status" value="1"/>
</dbReference>
<dbReference type="EMBL" id="UHED01000001">
    <property type="protein sequence ID" value="SUM81552.1"/>
    <property type="molecule type" value="Genomic_DNA"/>
</dbReference>
<name>A0A380HIW0_STASA</name>
<gene>
    <name evidence="2" type="primary">azoB</name>
    <name evidence="2" type="ORF">NCTC7688_00036</name>
</gene>
<dbReference type="Gene3D" id="3.40.50.720">
    <property type="entry name" value="NAD(P)-binding Rossmann-like Domain"/>
    <property type="match status" value="1"/>
</dbReference>
<feature type="domain" description="NmrA-like" evidence="1">
    <location>
        <begin position="2"/>
        <end position="259"/>
    </location>
</feature>
<evidence type="ECO:0000259" key="1">
    <source>
        <dbReference type="Pfam" id="PF05368"/>
    </source>
</evidence>